<organism evidence="1 2">
    <name type="scientific">Plectus sambesii</name>
    <dbReference type="NCBI Taxonomy" id="2011161"/>
    <lineage>
        <taxon>Eukaryota</taxon>
        <taxon>Metazoa</taxon>
        <taxon>Ecdysozoa</taxon>
        <taxon>Nematoda</taxon>
        <taxon>Chromadorea</taxon>
        <taxon>Plectida</taxon>
        <taxon>Plectina</taxon>
        <taxon>Plectoidea</taxon>
        <taxon>Plectidae</taxon>
        <taxon>Plectus</taxon>
    </lineage>
</organism>
<evidence type="ECO:0000313" key="2">
    <source>
        <dbReference type="WBParaSite" id="PSAMB.scaffold135size73867.g2545.t1"/>
    </source>
</evidence>
<protein>
    <submittedName>
        <fullName evidence="2">Uncharacterized protein</fullName>
    </submittedName>
</protein>
<dbReference type="WBParaSite" id="PSAMB.scaffold135size73867.g2545.t1">
    <property type="protein sequence ID" value="PSAMB.scaffold135size73867.g2545.t1"/>
    <property type="gene ID" value="PSAMB.scaffold135size73867.g2545"/>
</dbReference>
<sequence length="205" mass="22686">MQLVDGQRRPSPALRIKSLDVDWLMRRRRRDQRWRSYDWTATLYKVSVVNRYGNPATVIRQIGAVFFPSVHSSALPAIISQEERPLGASSASVGAESDLVGRRSERLRTDWSEPQRLATVRGGSALIRPSTSDRSGRTDHWSAIINDDDTLKGGVIGERHRNDWSPGVPSARGSSALIRFVSADIKPSFAPSVATSTTTDQNETS</sequence>
<evidence type="ECO:0000313" key="1">
    <source>
        <dbReference type="Proteomes" id="UP000887566"/>
    </source>
</evidence>
<dbReference type="AlphaFoldDB" id="A0A914UZ22"/>
<proteinExistence type="predicted"/>
<name>A0A914UZ22_9BILA</name>
<keyword evidence="1" id="KW-1185">Reference proteome</keyword>
<accession>A0A914UZ22</accession>
<reference evidence="2" key="1">
    <citation type="submission" date="2022-11" db="UniProtKB">
        <authorList>
            <consortium name="WormBaseParasite"/>
        </authorList>
    </citation>
    <scope>IDENTIFICATION</scope>
</reference>
<dbReference type="Proteomes" id="UP000887566">
    <property type="component" value="Unplaced"/>
</dbReference>